<dbReference type="Pfam" id="PF01261">
    <property type="entry name" value="AP_endonuc_2"/>
    <property type="match status" value="1"/>
</dbReference>
<name>Q01Y98_SOLUE</name>
<sequence length="284" mass="30995" precursor="true">MKIETSRRNFLGAAAGVAGLSVIGAPPASAVIEAEPWGIKLGIATYSLRSFDRATAIDMLKKMGVKYVSIKDIHMKIGAPPEETKAAAAEFRNAGFIVTSGGNVDMTKGTTVDDLRKQFDYAKAAGLPMMVCAPTHENIKAVETLVKEYDIRIAIHNHGPEDKHFPTPQSVLDVVRKLDKRCGLCMDVGHSARTGIDVVETIALAGDRLFDMHVKDLRNMKEKDSQCDIGDGLMPFPRIYKQLKKMGYTGCVNMEYEINAKDPMMGMQRSLSYQRGVLAGLASA</sequence>
<dbReference type="GO" id="GO:0016853">
    <property type="term" value="F:isomerase activity"/>
    <property type="evidence" value="ECO:0007669"/>
    <property type="project" value="UniProtKB-KW"/>
</dbReference>
<evidence type="ECO:0000259" key="1">
    <source>
        <dbReference type="Pfam" id="PF01261"/>
    </source>
</evidence>
<dbReference type="InterPro" id="IPR050312">
    <property type="entry name" value="IolE/XylAMocC-like"/>
</dbReference>
<evidence type="ECO:0000313" key="2">
    <source>
        <dbReference type="EMBL" id="ABJ85367.1"/>
    </source>
</evidence>
<organism evidence="2">
    <name type="scientific">Solibacter usitatus (strain Ellin6076)</name>
    <dbReference type="NCBI Taxonomy" id="234267"/>
    <lineage>
        <taxon>Bacteria</taxon>
        <taxon>Pseudomonadati</taxon>
        <taxon>Acidobacteriota</taxon>
        <taxon>Terriglobia</taxon>
        <taxon>Bryobacterales</taxon>
        <taxon>Solibacteraceae</taxon>
        <taxon>Candidatus Solibacter</taxon>
    </lineage>
</organism>
<dbReference type="NCBIfam" id="TIGR01409">
    <property type="entry name" value="TAT_signal_seq"/>
    <property type="match status" value="1"/>
</dbReference>
<dbReference type="eggNOG" id="COG1082">
    <property type="taxonomic scope" value="Bacteria"/>
</dbReference>
<dbReference type="KEGG" id="sus:Acid_4406"/>
<dbReference type="AlphaFoldDB" id="Q01Y98"/>
<dbReference type="SUPFAM" id="SSF51658">
    <property type="entry name" value="Xylose isomerase-like"/>
    <property type="match status" value="1"/>
</dbReference>
<dbReference type="InterPro" id="IPR036237">
    <property type="entry name" value="Xyl_isomerase-like_sf"/>
</dbReference>
<dbReference type="PANTHER" id="PTHR12110:SF41">
    <property type="entry name" value="INOSOSE DEHYDRATASE"/>
    <property type="match status" value="1"/>
</dbReference>
<dbReference type="HOGENOM" id="CLU_085355_0_0_0"/>
<dbReference type="InterPro" id="IPR006311">
    <property type="entry name" value="TAT_signal"/>
</dbReference>
<dbReference type="InterPro" id="IPR019546">
    <property type="entry name" value="TAT_signal_bac_arc"/>
</dbReference>
<dbReference type="PANTHER" id="PTHR12110">
    <property type="entry name" value="HYDROXYPYRUVATE ISOMERASE"/>
    <property type="match status" value="1"/>
</dbReference>
<protein>
    <submittedName>
        <fullName evidence="2">Xylose isomerase domain protein TIM barrel</fullName>
    </submittedName>
</protein>
<gene>
    <name evidence="2" type="ordered locus">Acid_4406</name>
</gene>
<dbReference type="STRING" id="234267.Acid_4406"/>
<reference evidence="2" key="1">
    <citation type="submission" date="2006-10" db="EMBL/GenBank/DDBJ databases">
        <title>Complete sequence of Solibacter usitatus Ellin6076.</title>
        <authorList>
            <consortium name="US DOE Joint Genome Institute"/>
            <person name="Copeland A."/>
            <person name="Lucas S."/>
            <person name="Lapidus A."/>
            <person name="Barry K."/>
            <person name="Detter J.C."/>
            <person name="Glavina del Rio T."/>
            <person name="Hammon N."/>
            <person name="Israni S."/>
            <person name="Dalin E."/>
            <person name="Tice H."/>
            <person name="Pitluck S."/>
            <person name="Thompson L.S."/>
            <person name="Brettin T."/>
            <person name="Bruce D."/>
            <person name="Han C."/>
            <person name="Tapia R."/>
            <person name="Gilna P."/>
            <person name="Schmutz J."/>
            <person name="Larimer F."/>
            <person name="Land M."/>
            <person name="Hauser L."/>
            <person name="Kyrpides N."/>
            <person name="Mikhailova N."/>
            <person name="Janssen P.H."/>
            <person name="Kuske C.R."/>
            <person name="Richardson P."/>
        </authorList>
    </citation>
    <scope>NUCLEOTIDE SEQUENCE</scope>
    <source>
        <strain evidence="2">Ellin6076</strain>
    </source>
</reference>
<proteinExistence type="predicted"/>
<dbReference type="OrthoDB" id="109885at2"/>
<accession>Q01Y98</accession>
<feature type="domain" description="Xylose isomerase-like TIM barrel" evidence="1">
    <location>
        <begin position="59"/>
        <end position="262"/>
    </location>
</feature>
<dbReference type="EMBL" id="CP000473">
    <property type="protein sequence ID" value="ABJ85367.1"/>
    <property type="molecule type" value="Genomic_DNA"/>
</dbReference>
<dbReference type="PROSITE" id="PS51318">
    <property type="entry name" value="TAT"/>
    <property type="match status" value="1"/>
</dbReference>
<dbReference type="InterPro" id="IPR013022">
    <property type="entry name" value="Xyl_isomerase-like_TIM-brl"/>
</dbReference>
<dbReference type="InParanoid" id="Q01Y98"/>
<dbReference type="Gene3D" id="3.20.20.150">
    <property type="entry name" value="Divalent-metal-dependent TIM barrel enzymes"/>
    <property type="match status" value="1"/>
</dbReference>
<keyword evidence="2" id="KW-0413">Isomerase</keyword>